<dbReference type="EMBL" id="KN123186">
    <property type="protein sequence ID" value="KFO26424.1"/>
    <property type="molecule type" value="Genomic_DNA"/>
</dbReference>
<proteinExistence type="predicted"/>
<feature type="compositionally biased region" description="Basic and acidic residues" evidence="1">
    <location>
        <begin position="16"/>
        <end position="27"/>
    </location>
</feature>
<evidence type="ECO:0000256" key="1">
    <source>
        <dbReference type="SAM" id="MobiDB-lite"/>
    </source>
</evidence>
<organism evidence="2 3">
    <name type="scientific">Fukomys damarensis</name>
    <name type="common">Damaraland mole rat</name>
    <name type="synonym">Cryptomys damarensis</name>
    <dbReference type="NCBI Taxonomy" id="885580"/>
    <lineage>
        <taxon>Eukaryota</taxon>
        <taxon>Metazoa</taxon>
        <taxon>Chordata</taxon>
        <taxon>Craniata</taxon>
        <taxon>Vertebrata</taxon>
        <taxon>Euteleostomi</taxon>
        <taxon>Mammalia</taxon>
        <taxon>Eutheria</taxon>
        <taxon>Euarchontoglires</taxon>
        <taxon>Glires</taxon>
        <taxon>Rodentia</taxon>
        <taxon>Hystricomorpha</taxon>
        <taxon>Bathyergidae</taxon>
        <taxon>Fukomys</taxon>
    </lineage>
</organism>
<accession>A0A091D2U4</accession>
<sequence length="131" mass="14163">MRTSGSERQNNVPEGRSVEREGAREEPAAVEPDPEPRQSPQMASAAWIPFTSSLSAGSLLQTRSIALSPAPGDSVSEKRTYRRALGLRRAGRLSRVVTCVVSSTRVRASDLSSRKPGGRLGCSQRLLPFTQ</sequence>
<keyword evidence="3" id="KW-1185">Reference proteome</keyword>
<gene>
    <name evidence="2" type="ORF">H920_12211</name>
</gene>
<reference evidence="2 3" key="1">
    <citation type="submission" date="2013-11" db="EMBL/GenBank/DDBJ databases">
        <title>The Damaraland mole rat (Fukomys damarensis) genome and evolution of African mole rats.</title>
        <authorList>
            <person name="Gladyshev V.N."/>
            <person name="Fang X."/>
        </authorList>
    </citation>
    <scope>NUCLEOTIDE SEQUENCE [LARGE SCALE GENOMIC DNA]</scope>
    <source>
        <tissue evidence="2">Liver</tissue>
    </source>
</reference>
<feature type="region of interest" description="Disordered" evidence="1">
    <location>
        <begin position="1"/>
        <end position="44"/>
    </location>
</feature>
<evidence type="ECO:0000313" key="3">
    <source>
        <dbReference type="Proteomes" id="UP000028990"/>
    </source>
</evidence>
<dbReference type="Proteomes" id="UP000028990">
    <property type="component" value="Unassembled WGS sequence"/>
</dbReference>
<protein>
    <submittedName>
        <fullName evidence="2">Uncharacterized protein</fullName>
    </submittedName>
</protein>
<name>A0A091D2U4_FUKDA</name>
<feature type="compositionally biased region" description="Polar residues" evidence="1">
    <location>
        <begin position="1"/>
        <end position="12"/>
    </location>
</feature>
<evidence type="ECO:0000313" key="2">
    <source>
        <dbReference type="EMBL" id="KFO26424.1"/>
    </source>
</evidence>
<dbReference type="AlphaFoldDB" id="A0A091D2U4"/>